<dbReference type="InterPro" id="IPR006155">
    <property type="entry name" value="Josephin"/>
</dbReference>
<proteinExistence type="predicted"/>
<feature type="domain" description="Josephin" evidence="14">
    <location>
        <begin position="1"/>
        <end position="174"/>
    </location>
</feature>
<dbReference type="PROSITE" id="PS50957">
    <property type="entry name" value="JOSEPHIN"/>
    <property type="match status" value="1"/>
</dbReference>
<evidence type="ECO:0000259" key="14">
    <source>
        <dbReference type="PROSITE" id="PS50957"/>
    </source>
</evidence>
<feature type="active site" description="Nucleophile" evidence="11">
    <location>
        <position position="6"/>
    </location>
</feature>
<dbReference type="EC" id="3.4.19.12" evidence="3"/>
<keyword evidence="8" id="KW-0805">Transcription regulation</keyword>
<evidence type="ECO:0000256" key="3">
    <source>
        <dbReference type="ARBA" id="ARBA00012759"/>
    </source>
</evidence>
<comment type="catalytic activity">
    <reaction evidence="1">
        <text>Thiol-dependent hydrolysis of ester, thioester, amide, peptide and isopeptide bonds formed by the C-terminal Gly of ubiquitin (a 76-residue protein attached to proteins as an intracellular targeting signal).</text>
        <dbReference type="EC" id="3.4.19.12"/>
    </reaction>
</comment>
<dbReference type="Gene3D" id="1.10.287.10">
    <property type="entry name" value="S15/NS1, RNA-binding"/>
    <property type="match status" value="1"/>
</dbReference>
<dbReference type="GO" id="GO:0004843">
    <property type="term" value="F:cysteine-type deubiquitinase activity"/>
    <property type="evidence" value="ECO:0007669"/>
    <property type="project" value="UniProtKB-EC"/>
</dbReference>
<feature type="compositionally biased region" description="Basic and acidic residues" evidence="13">
    <location>
        <begin position="255"/>
        <end position="266"/>
    </location>
</feature>
<comment type="subcellular location">
    <subcellularLocation>
        <location evidence="2">Nucleus</location>
    </subcellularLocation>
</comment>
<evidence type="ECO:0000256" key="5">
    <source>
        <dbReference type="ARBA" id="ARBA00022786"/>
    </source>
</evidence>
<dbReference type="FunFam" id="3.90.70.40:FF:000005">
    <property type="entry name" value="Ataxin 3"/>
    <property type="match status" value="1"/>
</dbReference>
<keyword evidence="9" id="KW-0804">Transcription</keyword>
<evidence type="ECO:0000256" key="4">
    <source>
        <dbReference type="ARBA" id="ARBA00022670"/>
    </source>
</evidence>
<evidence type="ECO:0000256" key="2">
    <source>
        <dbReference type="ARBA" id="ARBA00004123"/>
    </source>
</evidence>
<keyword evidence="16" id="KW-1185">Reference proteome</keyword>
<dbReference type="Gene3D" id="3.90.70.40">
    <property type="match status" value="1"/>
</dbReference>
<dbReference type="PROSITE" id="PS50330">
    <property type="entry name" value="UIM"/>
    <property type="match status" value="1"/>
</dbReference>
<evidence type="ECO:0000256" key="6">
    <source>
        <dbReference type="ARBA" id="ARBA00022801"/>
    </source>
</evidence>
<dbReference type="Pfam" id="PF02099">
    <property type="entry name" value="Josephin"/>
    <property type="match status" value="1"/>
</dbReference>
<protein>
    <recommendedName>
        <fullName evidence="3">ubiquitinyl hydrolase 1</fullName>
        <ecNumber evidence="3">3.4.19.12</ecNumber>
    </recommendedName>
</protein>
<dbReference type="GO" id="GO:0005634">
    <property type="term" value="C:nucleus"/>
    <property type="evidence" value="ECO:0007669"/>
    <property type="project" value="UniProtKB-SubCell"/>
</dbReference>
<evidence type="ECO:0000256" key="8">
    <source>
        <dbReference type="ARBA" id="ARBA00023015"/>
    </source>
</evidence>
<dbReference type="PRINTS" id="PR01233">
    <property type="entry name" value="JOSEPHIN"/>
</dbReference>
<feature type="active site" evidence="12">
    <location>
        <position position="113"/>
    </location>
</feature>
<name>A0ABD3WM21_SINWO</name>
<gene>
    <name evidence="15" type="ORF">ACJMK2_036888</name>
</gene>
<dbReference type="EMBL" id="JBJQND010000006">
    <property type="protein sequence ID" value="KAL3873803.1"/>
    <property type="molecule type" value="Genomic_DNA"/>
</dbReference>
<comment type="caution">
    <text evidence="15">The sequence shown here is derived from an EMBL/GenBank/DDBJ whole genome shotgun (WGS) entry which is preliminary data.</text>
</comment>
<evidence type="ECO:0000256" key="13">
    <source>
        <dbReference type="SAM" id="MobiDB-lite"/>
    </source>
</evidence>
<evidence type="ECO:0000313" key="15">
    <source>
        <dbReference type="EMBL" id="KAL3873803.1"/>
    </source>
</evidence>
<feature type="non-terminal residue" evidence="15">
    <location>
        <position position="1"/>
    </location>
</feature>
<keyword evidence="5" id="KW-0833">Ubl conjugation pathway</keyword>
<dbReference type="InterPro" id="IPR033865">
    <property type="entry name" value="Ataxin-3"/>
</dbReference>
<evidence type="ECO:0000256" key="1">
    <source>
        <dbReference type="ARBA" id="ARBA00000707"/>
    </source>
</evidence>
<feature type="compositionally biased region" description="Low complexity" evidence="13">
    <location>
        <begin position="309"/>
        <end position="323"/>
    </location>
</feature>
<dbReference type="GO" id="GO:0006508">
    <property type="term" value="P:proteolysis"/>
    <property type="evidence" value="ECO:0007669"/>
    <property type="project" value="UniProtKB-KW"/>
</dbReference>
<evidence type="ECO:0000256" key="7">
    <source>
        <dbReference type="ARBA" id="ARBA00022807"/>
    </source>
</evidence>
<feature type="active site" evidence="12">
    <location>
        <position position="6"/>
    </location>
</feature>
<organism evidence="15 16">
    <name type="scientific">Sinanodonta woodiana</name>
    <name type="common">Chinese pond mussel</name>
    <name type="synonym">Anodonta woodiana</name>
    <dbReference type="NCBI Taxonomy" id="1069815"/>
    <lineage>
        <taxon>Eukaryota</taxon>
        <taxon>Metazoa</taxon>
        <taxon>Spiralia</taxon>
        <taxon>Lophotrochozoa</taxon>
        <taxon>Mollusca</taxon>
        <taxon>Bivalvia</taxon>
        <taxon>Autobranchia</taxon>
        <taxon>Heteroconchia</taxon>
        <taxon>Palaeoheterodonta</taxon>
        <taxon>Unionida</taxon>
        <taxon>Unionoidea</taxon>
        <taxon>Unionidae</taxon>
        <taxon>Unioninae</taxon>
        <taxon>Sinanodonta</taxon>
    </lineage>
</organism>
<evidence type="ECO:0000256" key="9">
    <source>
        <dbReference type="ARBA" id="ARBA00023163"/>
    </source>
</evidence>
<evidence type="ECO:0000256" key="11">
    <source>
        <dbReference type="PIRSR" id="PIRSR633865-1"/>
    </source>
</evidence>
<dbReference type="Proteomes" id="UP001634394">
    <property type="component" value="Unassembled WGS sequence"/>
</dbReference>
<dbReference type="PANTHER" id="PTHR14159">
    <property type="entry name" value="ATAXIN-3-RELATED"/>
    <property type="match status" value="1"/>
</dbReference>
<dbReference type="Pfam" id="PF02809">
    <property type="entry name" value="UIM"/>
    <property type="match status" value="3"/>
</dbReference>
<reference evidence="15 16" key="1">
    <citation type="submission" date="2024-11" db="EMBL/GenBank/DDBJ databases">
        <title>Chromosome-level genome assembly of the freshwater bivalve Anodonta woodiana.</title>
        <authorList>
            <person name="Chen X."/>
        </authorList>
    </citation>
    <scope>NUCLEOTIDE SEQUENCE [LARGE SCALE GENOMIC DNA]</scope>
    <source>
        <strain evidence="15">MN2024</strain>
        <tissue evidence="15">Gills</tissue>
    </source>
</reference>
<dbReference type="InterPro" id="IPR003903">
    <property type="entry name" value="UIM_dom"/>
</dbReference>
<evidence type="ECO:0000256" key="12">
    <source>
        <dbReference type="PROSITE-ProRule" id="PRU00331"/>
    </source>
</evidence>
<keyword evidence="4" id="KW-0645">Protease</keyword>
<dbReference type="PANTHER" id="PTHR14159:SF0">
    <property type="entry name" value="ATAXIN-3-RELATED"/>
    <property type="match status" value="1"/>
</dbReference>
<evidence type="ECO:0000313" key="16">
    <source>
        <dbReference type="Proteomes" id="UP001634394"/>
    </source>
</evidence>
<feature type="active site" evidence="11 12">
    <location>
        <position position="128"/>
    </location>
</feature>
<accession>A0ABD3WM21</accession>
<evidence type="ECO:0000256" key="10">
    <source>
        <dbReference type="ARBA" id="ARBA00023242"/>
    </source>
</evidence>
<feature type="active site" description="Proton acceptor" evidence="11">
    <location>
        <position position="113"/>
    </location>
</feature>
<keyword evidence="7" id="KW-0788">Thiol protease</keyword>
<keyword evidence="10" id="KW-0539">Nucleus</keyword>
<sequence>QEGSLCAQHCLNALLQGQYFSPTDLADIASQLDEQERQQMAEAGLQSVAYRRFLEQPSSNYDDSGFFSVQVIDKAVSVWALELVPYNSKNPVAIYARQDPTQQKAYICNFREHWLTIRKLGYQWFNLNSLLTGPELISDTYLNMFLTQLQEEGYSIFVVNGELPECEADELLKVMPAVQPIKPRLITDKAADKMEGTEEGDEDYQLALAESKHLVENDDRALQKALQMSMEGFLEESRERMGKYEKDTDFQINKEQSDLEGLKPKLDGQTSTSRDSRTESSNESSDSARVADPDEVRRKRLAFLNKLDTSNSDSANTSSQTNTGSCIMGDNSAIGVTTKLPISTNGTEDNLTEDEMLQEAIAMSMQDE</sequence>
<keyword evidence="6 12" id="KW-0378">Hydrolase</keyword>
<dbReference type="AlphaFoldDB" id="A0ABD3WM21"/>
<feature type="region of interest" description="Disordered" evidence="13">
    <location>
        <begin position="254"/>
        <end position="297"/>
    </location>
</feature>
<dbReference type="SMART" id="SM01246">
    <property type="entry name" value="Josephin"/>
    <property type="match status" value="1"/>
</dbReference>
<dbReference type="FunFam" id="1.10.287.10:FF:000023">
    <property type="entry name" value="Ataxin 3 variant ref"/>
    <property type="match status" value="1"/>
</dbReference>
<feature type="region of interest" description="Disordered" evidence="13">
    <location>
        <begin position="309"/>
        <end position="329"/>
    </location>
</feature>